<comment type="caution">
    <text evidence="2">The sequence shown here is derived from an EMBL/GenBank/DDBJ whole genome shotgun (WGS) entry which is preliminary data.</text>
</comment>
<dbReference type="NCBIfam" id="TIGR03915">
    <property type="entry name" value="SAM_7_link_chp"/>
    <property type="match status" value="1"/>
</dbReference>
<dbReference type="Proteomes" id="UP001597013">
    <property type="component" value="Unassembled WGS sequence"/>
</dbReference>
<dbReference type="InterPro" id="IPR025404">
    <property type="entry name" value="DUF4130"/>
</dbReference>
<name>A0ABW3N3E5_9FLAO</name>
<dbReference type="EMBL" id="JBHTJL010000009">
    <property type="protein sequence ID" value="MFD1062172.1"/>
    <property type="molecule type" value="Genomic_DNA"/>
</dbReference>
<dbReference type="InterPro" id="IPR023875">
    <property type="entry name" value="DNA_repair_put"/>
</dbReference>
<evidence type="ECO:0000313" key="2">
    <source>
        <dbReference type="EMBL" id="MFD1062172.1"/>
    </source>
</evidence>
<sequence>MKNFIYDGTFDGLLTCIFKIYEEKAVDVNIQKQSKNQSILFNDNTIIITDETQANRVWTGLKNKLSPRGRSTIYYSFLSEQPQIENVILNYIKQVFSSSKNIESDFANPSVLKLSKTAKSVGREKHRMEAFVRFRLTKDEYYFASISPDFDVLPLISKHFKNRYADQKWIIYDIKRKYGLKYDLKTLDIISFEFCEDFDFTKTSTDFFTEGEKEFQKLWKDYFDSTNIKSRKNIQLHVKHVPKRYWKYLSEKNPLL</sequence>
<organism evidence="2 3">
    <name type="scientific">Winogradskyella litorisediminis</name>
    <dbReference type="NCBI Taxonomy" id="1156618"/>
    <lineage>
        <taxon>Bacteria</taxon>
        <taxon>Pseudomonadati</taxon>
        <taxon>Bacteroidota</taxon>
        <taxon>Flavobacteriia</taxon>
        <taxon>Flavobacteriales</taxon>
        <taxon>Flavobacteriaceae</taxon>
        <taxon>Winogradskyella</taxon>
    </lineage>
</organism>
<dbReference type="Pfam" id="PF13566">
    <property type="entry name" value="DUF4130"/>
    <property type="match status" value="1"/>
</dbReference>
<accession>A0ABW3N3E5</accession>
<dbReference type="RefSeq" id="WP_386127785.1">
    <property type="nucleotide sequence ID" value="NZ_JBHTJL010000009.1"/>
</dbReference>
<keyword evidence="3" id="KW-1185">Reference proteome</keyword>
<protein>
    <submittedName>
        <fullName evidence="2">TIGR03915 family putative DNA repair protein</fullName>
    </submittedName>
</protein>
<evidence type="ECO:0000313" key="3">
    <source>
        <dbReference type="Proteomes" id="UP001597013"/>
    </source>
</evidence>
<gene>
    <name evidence="2" type="ORF">ACFQ1Q_02855</name>
</gene>
<evidence type="ECO:0000259" key="1">
    <source>
        <dbReference type="Pfam" id="PF13566"/>
    </source>
</evidence>
<reference evidence="3" key="1">
    <citation type="journal article" date="2019" name="Int. J. Syst. Evol. Microbiol.">
        <title>The Global Catalogue of Microorganisms (GCM) 10K type strain sequencing project: providing services to taxonomists for standard genome sequencing and annotation.</title>
        <authorList>
            <consortium name="The Broad Institute Genomics Platform"/>
            <consortium name="The Broad Institute Genome Sequencing Center for Infectious Disease"/>
            <person name="Wu L."/>
            <person name="Ma J."/>
        </authorList>
    </citation>
    <scope>NUCLEOTIDE SEQUENCE [LARGE SCALE GENOMIC DNA]</scope>
    <source>
        <strain evidence="3">CCUG 62215</strain>
    </source>
</reference>
<feature type="domain" description="DUF4130" evidence="1">
    <location>
        <begin position="83"/>
        <end position="251"/>
    </location>
</feature>
<proteinExistence type="predicted"/>